<evidence type="ECO:0000256" key="2">
    <source>
        <dbReference type="SAM" id="MobiDB-lite"/>
    </source>
</evidence>
<dbReference type="InterPro" id="IPR002420">
    <property type="entry name" value="PI3K-type_C2_dom"/>
</dbReference>
<feature type="compositionally biased region" description="Low complexity" evidence="2">
    <location>
        <begin position="160"/>
        <end position="170"/>
    </location>
</feature>
<dbReference type="SMART" id="SM00142">
    <property type="entry name" value="PI3K_C2"/>
    <property type="match status" value="1"/>
</dbReference>
<dbReference type="GO" id="GO:0005768">
    <property type="term" value="C:endosome"/>
    <property type="evidence" value="ECO:0007669"/>
    <property type="project" value="TreeGrafter"/>
</dbReference>
<comment type="similarity">
    <text evidence="1">Belongs to the PI3/PI4-kinase family.</text>
</comment>
<dbReference type="GO" id="GO:0016303">
    <property type="term" value="F:1-phosphatidylinositol-3-kinase activity"/>
    <property type="evidence" value="ECO:0007669"/>
    <property type="project" value="TreeGrafter"/>
</dbReference>
<dbReference type="GO" id="GO:0005777">
    <property type="term" value="C:peroxisome"/>
    <property type="evidence" value="ECO:0007669"/>
    <property type="project" value="TreeGrafter"/>
</dbReference>
<dbReference type="GO" id="GO:0034272">
    <property type="term" value="C:phosphatidylinositol 3-kinase complex, class III, type II"/>
    <property type="evidence" value="ECO:0007669"/>
    <property type="project" value="TreeGrafter"/>
</dbReference>
<dbReference type="GO" id="GO:0000045">
    <property type="term" value="P:autophagosome assembly"/>
    <property type="evidence" value="ECO:0007669"/>
    <property type="project" value="TreeGrafter"/>
</dbReference>
<evidence type="ECO:0000259" key="4">
    <source>
        <dbReference type="PROSITE" id="PS51547"/>
    </source>
</evidence>
<dbReference type="Gene3D" id="1.25.40.70">
    <property type="entry name" value="Phosphatidylinositol 3-kinase, accessory domain (PIK)"/>
    <property type="match status" value="1"/>
</dbReference>
<dbReference type="Proteomes" id="UP000479000">
    <property type="component" value="Unassembled WGS sequence"/>
</dbReference>
<dbReference type="Gene3D" id="2.60.40.150">
    <property type="entry name" value="C2 domain"/>
    <property type="match status" value="1"/>
</dbReference>
<dbReference type="InterPro" id="IPR035892">
    <property type="entry name" value="C2_domain_sf"/>
</dbReference>
<dbReference type="PANTHER" id="PTHR10048">
    <property type="entry name" value="PHOSPHATIDYLINOSITOL KINASE"/>
    <property type="match status" value="1"/>
</dbReference>
<dbReference type="GO" id="GO:0034271">
    <property type="term" value="C:phosphatidylinositol 3-kinase complex, class III, type I"/>
    <property type="evidence" value="ECO:0007669"/>
    <property type="project" value="TreeGrafter"/>
</dbReference>
<feature type="region of interest" description="Disordered" evidence="2">
    <location>
        <begin position="152"/>
        <end position="173"/>
    </location>
</feature>
<dbReference type="InterPro" id="IPR016024">
    <property type="entry name" value="ARM-type_fold"/>
</dbReference>
<evidence type="ECO:0008006" key="7">
    <source>
        <dbReference type="Google" id="ProtNLM"/>
    </source>
</evidence>
<feature type="domain" description="PIK helical" evidence="3">
    <location>
        <begin position="285"/>
        <end position="478"/>
    </location>
</feature>
<protein>
    <recommendedName>
        <fullName evidence="7">C2 PI3K-type domain-containing protein</fullName>
    </recommendedName>
</protein>
<feature type="domain" description="C2 PI3K-type" evidence="4">
    <location>
        <begin position="37"/>
        <end position="191"/>
    </location>
</feature>
<dbReference type="GO" id="GO:0048015">
    <property type="term" value="P:phosphatidylinositol-mediated signaling"/>
    <property type="evidence" value="ECO:0007669"/>
    <property type="project" value="TreeGrafter"/>
</dbReference>
<sequence>MDNCEDTFHYVYSSALHKHIELKIGSLEGFKTTIVERERILDEPMLKFSGLYSDGDGKADFMVMCQVWADNRALCLPVWTSYKPFTNRWNWSEWVTLPIMYSDLPHNAQLALTVYDCVGPAQMTPVGGTTLTLFGKRKVYRQGMLDLKVWPGKKADGQEPTTTPGKTPGNGKERMQKLAKLAKKHRNGYMPEIDWLDRLTFREIEHINEAEKRQSNYLYLMVEFPQVTLSGVNHSIVWYEQDGDEVYQFRAQAEMVTVPDPEILQENLVENKHHKLARSLRSGISDKDIKPNSTVRDILHTIVSYPPTQILTTEEQDLVWKHRFYLSSNKKALTKFLKCVNWSLSGEVRQALHLLHSWSPMDVDDALQLLSPAFVHPSVRRTKFKISYLRFPRFEWLTFPSLSRRPLNLLNRGFCTVFPIFSSLVLQKSELRESSSKAIFALLTVLNVFKLWLTSPKPVQHSDHPLHNHPFFQKFIAE</sequence>
<evidence type="ECO:0000313" key="5">
    <source>
        <dbReference type="EMBL" id="CAB0016862.1"/>
    </source>
</evidence>
<dbReference type="GO" id="GO:0000407">
    <property type="term" value="C:phagophore assembly site"/>
    <property type="evidence" value="ECO:0007669"/>
    <property type="project" value="TreeGrafter"/>
</dbReference>
<dbReference type="InterPro" id="IPR015433">
    <property type="entry name" value="PI3/4_kinase"/>
</dbReference>
<name>A0A6H5HJB4_9HEMI</name>
<keyword evidence="6" id="KW-1185">Reference proteome</keyword>
<dbReference type="PROSITE" id="PS51547">
    <property type="entry name" value="C2_PI3K"/>
    <property type="match status" value="1"/>
</dbReference>
<dbReference type="Pfam" id="PF00613">
    <property type="entry name" value="PI3Ka"/>
    <property type="match status" value="1"/>
</dbReference>
<dbReference type="SMART" id="SM00145">
    <property type="entry name" value="PI3Ka"/>
    <property type="match status" value="1"/>
</dbReference>
<evidence type="ECO:0000313" key="6">
    <source>
        <dbReference type="Proteomes" id="UP000479000"/>
    </source>
</evidence>
<accession>A0A6H5HJB4</accession>
<dbReference type="SUPFAM" id="SSF49562">
    <property type="entry name" value="C2 domain (Calcium/lipid-binding domain, CaLB)"/>
    <property type="match status" value="1"/>
</dbReference>
<dbReference type="CDD" id="cd08397">
    <property type="entry name" value="C2_PI3K_class_III"/>
    <property type="match status" value="1"/>
</dbReference>
<dbReference type="AlphaFoldDB" id="A0A6H5HJB4"/>
<dbReference type="EMBL" id="CADCXU010030618">
    <property type="protein sequence ID" value="CAB0016862.1"/>
    <property type="molecule type" value="Genomic_DNA"/>
</dbReference>
<dbReference type="InterPro" id="IPR001263">
    <property type="entry name" value="PI3K_accessory_dom"/>
</dbReference>
<dbReference type="PROSITE" id="PS51545">
    <property type="entry name" value="PIK_HELICAL"/>
    <property type="match status" value="1"/>
</dbReference>
<dbReference type="GO" id="GO:0006897">
    <property type="term" value="P:endocytosis"/>
    <property type="evidence" value="ECO:0007669"/>
    <property type="project" value="TreeGrafter"/>
</dbReference>
<dbReference type="Pfam" id="PF00792">
    <property type="entry name" value="PI3K_C2"/>
    <property type="match status" value="1"/>
</dbReference>
<organism evidence="5 6">
    <name type="scientific">Nesidiocoris tenuis</name>
    <dbReference type="NCBI Taxonomy" id="355587"/>
    <lineage>
        <taxon>Eukaryota</taxon>
        <taxon>Metazoa</taxon>
        <taxon>Ecdysozoa</taxon>
        <taxon>Arthropoda</taxon>
        <taxon>Hexapoda</taxon>
        <taxon>Insecta</taxon>
        <taxon>Pterygota</taxon>
        <taxon>Neoptera</taxon>
        <taxon>Paraneoptera</taxon>
        <taxon>Hemiptera</taxon>
        <taxon>Heteroptera</taxon>
        <taxon>Panheteroptera</taxon>
        <taxon>Cimicomorpha</taxon>
        <taxon>Miridae</taxon>
        <taxon>Dicyphina</taxon>
        <taxon>Nesidiocoris</taxon>
    </lineage>
</organism>
<proteinExistence type="inferred from homology"/>
<dbReference type="PANTHER" id="PTHR10048:SF7">
    <property type="entry name" value="PHOSPHATIDYLINOSITOL 3-KINASE CATALYTIC SUBUNIT TYPE 3"/>
    <property type="match status" value="1"/>
</dbReference>
<reference evidence="5 6" key="1">
    <citation type="submission" date="2020-02" db="EMBL/GenBank/DDBJ databases">
        <authorList>
            <person name="Ferguson B K."/>
        </authorList>
    </citation>
    <scope>NUCLEOTIDE SEQUENCE [LARGE SCALE GENOMIC DNA]</scope>
</reference>
<dbReference type="InterPro" id="IPR042236">
    <property type="entry name" value="PI3K_accessory_sf"/>
</dbReference>
<dbReference type="SUPFAM" id="SSF48371">
    <property type="entry name" value="ARM repeat"/>
    <property type="match status" value="1"/>
</dbReference>
<evidence type="ECO:0000259" key="3">
    <source>
        <dbReference type="PROSITE" id="PS51545"/>
    </source>
</evidence>
<gene>
    <name evidence="5" type="ORF">NTEN_LOCUS20987</name>
</gene>
<dbReference type="OrthoDB" id="67688at2759"/>
<evidence type="ECO:0000256" key="1">
    <source>
        <dbReference type="PROSITE-ProRule" id="PRU00880"/>
    </source>
</evidence>